<evidence type="ECO:0008006" key="3">
    <source>
        <dbReference type="Google" id="ProtNLM"/>
    </source>
</evidence>
<proteinExistence type="predicted"/>
<reference evidence="1 2" key="1">
    <citation type="submission" date="2006-03" db="EMBL/GenBank/DDBJ databases">
        <authorList>
            <person name="Pinhassi J."/>
            <person name="Pedros-Alio C."/>
            <person name="Ferriera S."/>
            <person name="Johnson J."/>
            <person name="Kravitz S."/>
            <person name="Halpern A."/>
            <person name="Remington K."/>
            <person name="Beeson K."/>
            <person name="Tran B."/>
            <person name="Rogers Y.-H."/>
            <person name="Friedman R."/>
            <person name="Venter J.C."/>
        </authorList>
    </citation>
    <scope>NUCLEOTIDE SEQUENCE [LARGE SCALE GENOMIC DNA]</scope>
    <source>
        <strain evidence="1 2">RED65</strain>
    </source>
</reference>
<dbReference type="InterPro" id="IPR011257">
    <property type="entry name" value="DNA_glycosylase"/>
</dbReference>
<dbReference type="InterPro" id="IPR052891">
    <property type="entry name" value="DNA-3mA_glycosylase"/>
</dbReference>
<dbReference type="EMBL" id="AAQH01000001">
    <property type="protein sequence ID" value="EAT13641.1"/>
    <property type="molecule type" value="Genomic_DNA"/>
</dbReference>
<dbReference type="Gene3D" id="1.10.340.30">
    <property type="entry name" value="Hypothetical protein, domain 2"/>
    <property type="match status" value="1"/>
</dbReference>
<dbReference type="AlphaFoldDB" id="Q1N6F1"/>
<dbReference type="PANTHER" id="PTHR30037:SF3">
    <property type="entry name" value="BLR0857 PROTEIN"/>
    <property type="match status" value="1"/>
</dbReference>
<dbReference type="PANTHER" id="PTHR30037">
    <property type="entry name" value="DNA-3-METHYLADENINE GLYCOSYLASE 1"/>
    <property type="match status" value="1"/>
</dbReference>
<evidence type="ECO:0000313" key="2">
    <source>
        <dbReference type="Proteomes" id="UP000004263"/>
    </source>
</evidence>
<dbReference type="Pfam" id="PF03352">
    <property type="entry name" value="Adenine_glyco"/>
    <property type="match status" value="1"/>
</dbReference>
<dbReference type="OrthoDB" id="9795156at2"/>
<gene>
    <name evidence="1" type="ORF">RED65_09624</name>
</gene>
<evidence type="ECO:0000313" key="1">
    <source>
        <dbReference type="EMBL" id="EAT13641.1"/>
    </source>
</evidence>
<dbReference type="STRING" id="207949.RED65_09624"/>
<accession>Q1N6F1</accession>
<dbReference type="HOGENOM" id="CLU_1239284_0_0_6"/>
<sequence length="221" mass="25380">MKSYDWIQQRAEDLKGLNYQVYLPEVSTEQQLLRKTDAEYLSLMSLRIFRAGLKHSLVDSKWPRFEQVFGGFNPAYIASLSDEMLEAHMREPGLIKHWGKMKAMRDNAAWILHMRNEGSSIAELVAHYPVTEIVELWIQMKKQGSQLGGASAPSFLRMVGKDTFRLSEDVLVQLRAQGIIDQVKPITSQRDLRTIQCAFNQWYEESGGVPMAHISRMLSFT</sequence>
<name>Q1N6F1_9GAMM</name>
<dbReference type="RefSeq" id="WP_007017062.1">
    <property type="nucleotide sequence ID" value="NZ_CH724113.1"/>
</dbReference>
<dbReference type="GO" id="GO:0006284">
    <property type="term" value="P:base-excision repair"/>
    <property type="evidence" value="ECO:0007669"/>
    <property type="project" value="InterPro"/>
</dbReference>
<comment type="caution">
    <text evidence="1">The sequence shown here is derived from an EMBL/GenBank/DDBJ whole genome shotgun (WGS) entry which is preliminary data.</text>
</comment>
<dbReference type="GO" id="GO:0008725">
    <property type="term" value="F:DNA-3-methyladenine glycosylase activity"/>
    <property type="evidence" value="ECO:0007669"/>
    <property type="project" value="InterPro"/>
</dbReference>
<dbReference type="InterPro" id="IPR005019">
    <property type="entry name" value="Adenine_glyco"/>
</dbReference>
<dbReference type="SUPFAM" id="SSF48150">
    <property type="entry name" value="DNA-glycosylase"/>
    <property type="match status" value="1"/>
</dbReference>
<protein>
    <recommendedName>
        <fullName evidence="3">3-methyladenine DNA glycosylase</fullName>
    </recommendedName>
</protein>
<dbReference type="Proteomes" id="UP000004263">
    <property type="component" value="Unassembled WGS sequence"/>
</dbReference>
<keyword evidence="2" id="KW-1185">Reference proteome</keyword>
<organism evidence="1 2">
    <name type="scientific">Bermanella marisrubri</name>
    <dbReference type="NCBI Taxonomy" id="207949"/>
    <lineage>
        <taxon>Bacteria</taxon>
        <taxon>Pseudomonadati</taxon>
        <taxon>Pseudomonadota</taxon>
        <taxon>Gammaproteobacteria</taxon>
        <taxon>Oceanospirillales</taxon>
        <taxon>Oceanospirillaceae</taxon>
        <taxon>Bermanella</taxon>
    </lineage>
</organism>